<evidence type="ECO:0000256" key="10">
    <source>
        <dbReference type="ARBA" id="ARBA00023224"/>
    </source>
</evidence>
<keyword evidence="16" id="KW-1185">Reference proteome</keyword>
<dbReference type="PROSITE" id="PS50261">
    <property type="entry name" value="G_PROTEIN_RECEP_F2_4"/>
    <property type="match status" value="1"/>
</dbReference>
<dbReference type="PROSITE" id="PS50227">
    <property type="entry name" value="G_PROTEIN_RECEP_F2_3"/>
    <property type="match status" value="1"/>
</dbReference>
<dbReference type="SUPFAM" id="SSF81321">
    <property type="entry name" value="Family A G protein-coupled receptor-like"/>
    <property type="match status" value="1"/>
</dbReference>
<evidence type="ECO:0000256" key="5">
    <source>
        <dbReference type="ARBA" id="ARBA00022989"/>
    </source>
</evidence>
<feature type="transmembrane region" description="Helical" evidence="12">
    <location>
        <begin position="318"/>
        <end position="343"/>
    </location>
</feature>
<organism evidence="15 16">
    <name type="scientific">Elysia crispata</name>
    <name type="common">lettuce slug</name>
    <dbReference type="NCBI Taxonomy" id="231223"/>
    <lineage>
        <taxon>Eukaryota</taxon>
        <taxon>Metazoa</taxon>
        <taxon>Spiralia</taxon>
        <taxon>Lophotrochozoa</taxon>
        <taxon>Mollusca</taxon>
        <taxon>Gastropoda</taxon>
        <taxon>Heterobranchia</taxon>
        <taxon>Euthyneura</taxon>
        <taxon>Panpulmonata</taxon>
        <taxon>Sacoglossa</taxon>
        <taxon>Placobranchoidea</taxon>
        <taxon>Plakobranchidae</taxon>
        <taxon>Elysia</taxon>
    </lineage>
</organism>
<accession>A0AAE0ZME8</accession>
<dbReference type="SUPFAM" id="SSF111418">
    <property type="entry name" value="Hormone receptor domain"/>
    <property type="match status" value="1"/>
</dbReference>
<dbReference type="InterPro" id="IPR036445">
    <property type="entry name" value="GPCR_2_extracell_dom_sf"/>
</dbReference>
<evidence type="ECO:0000256" key="7">
    <source>
        <dbReference type="ARBA" id="ARBA00023136"/>
    </source>
</evidence>
<evidence type="ECO:0000313" key="16">
    <source>
        <dbReference type="Proteomes" id="UP001283361"/>
    </source>
</evidence>
<comment type="subcellular location">
    <subcellularLocation>
        <location evidence="1">Cell membrane</location>
        <topology evidence="1">Multi-pass membrane protein</topology>
    </subcellularLocation>
</comment>
<dbReference type="InterPro" id="IPR001879">
    <property type="entry name" value="GPCR_2_extracellular_dom"/>
</dbReference>
<evidence type="ECO:0000256" key="12">
    <source>
        <dbReference type="SAM" id="Phobius"/>
    </source>
</evidence>
<feature type="transmembrane region" description="Helical" evidence="12">
    <location>
        <begin position="364"/>
        <end position="381"/>
    </location>
</feature>
<dbReference type="Gene3D" id="4.10.1240.10">
    <property type="entry name" value="GPCR, family 2, extracellular hormone receptor domain"/>
    <property type="match status" value="1"/>
</dbReference>
<feature type="transmembrane region" description="Helical" evidence="12">
    <location>
        <begin position="243"/>
        <end position="267"/>
    </location>
</feature>
<dbReference type="Gene3D" id="1.20.1070.10">
    <property type="entry name" value="Rhodopsin 7-helix transmembrane proteins"/>
    <property type="match status" value="1"/>
</dbReference>
<dbReference type="InterPro" id="IPR050332">
    <property type="entry name" value="GPCR_2"/>
</dbReference>
<evidence type="ECO:0000256" key="1">
    <source>
        <dbReference type="ARBA" id="ARBA00004651"/>
    </source>
</evidence>
<evidence type="ECO:0000259" key="13">
    <source>
        <dbReference type="PROSITE" id="PS50227"/>
    </source>
</evidence>
<evidence type="ECO:0000256" key="4">
    <source>
        <dbReference type="ARBA" id="ARBA00022692"/>
    </source>
</evidence>
<dbReference type="GO" id="GO:0005886">
    <property type="term" value="C:plasma membrane"/>
    <property type="evidence" value="ECO:0007669"/>
    <property type="project" value="UniProtKB-SubCell"/>
</dbReference>
<dbReference type="PANTHER" id="PTHR45620">
    <property type="entry name" value="PDF RECEPTOR-LIKE PROTEIN-RELATED"/>
    <property type="match status" value="1"/>
</dbReference>
<evidence type="ECO:0000256" key="11">
    <source>
        <dbReference type="SAM" id="MobiDB-lite"/>
    </source>
</evidence>
<feature type="domain" description="G-protein coupled receptors family 2 profile 1" evidence="13">
    <location>
        <begin position="50"/>
        <end position="139"/>
    </location>
</feature>
<keyword evidence="8" id="KW-0675">Receptor</keyword>
<dbReference type="PROSITE" id="PS00649">
    <property type="entry name" value="G_PROTEIN_RECEP_F2_1"/>
    <property type="match status" value="1"/>
</dbReference>
<dbReference type="InterPro" id="IPR000832">
    <property type="entry name" value="GPCR_2_secretin-like"/>
</dbReference>
<keyword evidence="4 12" id="KW-0812">Transmembrane</keyword>
<keyword evidence="10" id="KW-0807">Transducer</keyword>
<feature type="transmembrane region" description="Helical" evidence="12">
    <location>
        <begin position="401"/>
        <end position="417"/>
    </location>
</feature>
<keyword evidence="3" id="KW-1003">Cell membrane</keyword>
<feature type="domain" description="G-protein coupled receptors family 2 profile 2" evidence="14">
    <location>
        <begin position="152"/>
        <end position="418"/>
    </location>
</feature>
<evidence type="ECO:0000259" key="14">
    <source>
        <dbReference type="PROSITE" id="PS50261"/>
    </source>
</evidence>
<feature type="region of interest" description="Disordered" evidence="11">
    <location>
        <begin position="461"/>
        <end position="488"/>
    </location>
</feature>
<name>A0AAE0ZME8_9GAST</name>
<protein>
    <submittedName>
        <fullName evidence="15">Uncharacterized protein</fullName>
    </submittedName>
</protein>
<evidence type="ECO:0000256" key="6">
    <source>
        <dbReference type="ARBA" id="ARBA00023040"/>
    </source>
</evidence>
<dbReference type="GO" id="GO:0007188">
    <property type="term" value="P:adenylate cyclase-modulating G protein-coupled receptor signaling pathway"/>
    <property type="evidence" value="ECO:0007669"/>
    <property type="project" value="TreeGrafter"/>
</dbReference>
<evidence type="ECO:0000313" key="15">
    <source>
        <dbReference type="EMBL" id="KAK3771832.1"/>
    </source>
</evidence>
<dbReference type="Pfam" id="PF00002">
    <property type="entry name" value="7tm_2"/>
    <property type="match status" value="1"/>
</dbReference>
<evidence type="ECO:0000256" key="9">
    <source>
        <dbReference type="ARBA" id="ARBA00023180"/>
    </source>
</evidence>
<evidence type="ECO:0000256" key="3">
    <source>
        <dbReference type="ARBA" id="ARBA00022475"/>
    </source>
</evidence>
<feature type="transmembrane region" description="Helical" evidence="12">
    <location>
        <begin position="188"/>
        <end position="208"/>
    </location>
</feature>
<dbReference type="PRINTS" id="PR00249">
    <property type="entry name" value="GPCRSECRETIN"/>
</dbReference>
<dbReference type="Pfam" id="PF02793">
    <property type="entry name" value="HRM"/>
    <property type="match status" value="1"/>
</dbReference>
<keyword evidence="5 12" id="KW-1133">Transmembrane helix</keyword>
<reference evidence="15" key="1">
    <citation type="journal article" date="2023" name="G3 (Bethesda)">
        <title>A reference genome for the long-term kleptoplast-retaining sea slug Elysia crispata morphotype clarki.</title>
        <authorList>
            <person name="Eastman K.E."/>
            <person name="Pendleton A.L."/>
            <person name="Shaikh M.A."/>
            <person name="Suttiyut T."/>
            <person name="Ogas R."/>
            <person name="Tomko P."/>
            <person name="Gavelis G."/>
            <person name="Widhalm J.R."/>
            <person name="Wisecaver J.H."/>
        </authorList>
    </citation>
    <scope>NUCLEOTIDE SEQUENCE</scope>
    <source>
        <strain evidence="15">ECLA1</strain>
    </source>
</reference>
<evidence type="ECO:0000256" key="2">
    <source>
        <dbReference type="ARBA" id="ARBA00005314"/>
    </source>
</evidence>
<keyword evidence="7 12" id="KW-0472">Membrane</keyword>
<feature type="transmembrane region" description="Helical" evidence="12">
    <location>
        <begin position="158"/>
        <end position="176"/>
    </location>
</feature>
<sequence length="562" mass="65175">MLLLYRTSTRGYESVFLESSIYRYRNVGIERTRLKMTVEQKQLIIAERHKCWKKIAQSIMEAQAVFPRRVEDGTLRCPMVWDNAMCWEEAPAGTMQRQRCPEYIKNMDHSGFAYRYCDTDGQWFYHETYNNSWTNYTDCLLGGISTSRADTLHLIQSIGYGISLISLIIAVLIMCLSRLKSKSNTLHVNLFLAFILRAGASFLKQLLFVQDLGLEKDLNRTAEGKISFIEEGLHWECRLLYTVFMYSVCVSQIWIFMEGLYLHMLIYRTLSTERNGVRPYIVLGWVLPFAILVPWIIVKANNDNILCWNLNSKTEYLWIMHGPLFTTVLLNFFFFLNICRVLCMRARSNQRHAGQAKYRQLAKFILVLIPLFGVMYVIFGVESLITYSDRHNFTSMLAEQTYNAFQGFILALLFCFLNEEVHNEMKRIWWRRRTRRRDSALTRSFMLSSFRRGNSYAPRGTSNKAIHPLRTPSCRGSGANSGHTGKEQLPWPVRLKKSVLQLLGRNGCKKDSLMKSSSDTPPFMVGDNGLAGLTRAEQEEVEMRRNLTLPNHQQQDLEDISG</sequence>
<dbReference type="GO" id="GO:0008528">
    <property type="term" value="F:G protein-coupled peptide receptor activity"/>
    <property type="evidence" value="ECO:0007669"/>
    <property type="project" value="TreeGrafter"/>
</dbReference>
<dbReference type="GO" id="GO:0017046">
    <property type="term" value="F:peptide hormone binding"/>
    <property type="evidence" value="ECO:0007669"/>
    <property type="project" value="TreeGrafter"/>
</dbReference>
<dbReference type="InterPro" id="IPR017983">
    <property type="entry name" value="GPCR_2_secretin-like_CS"/>
</dbReference>
<dbReference type="AlphaFoldDB" id="A0AAE0ZME8"/>
<gene>
    <name evidence="15" type="ORF">RRG08_028740</name>
</gene>
<dbReference type="GO" id="GO:0007166">
    <property type="term" value="P:cell surface receptor signaling pathway"/>
    <property type="evidence" value="ECO:0007669"/>
    <property type="project" value="InterPro"/>
</dbReference>
<comment type="similarity">
    <text evidence="2">Belongs to the G-protein coupled receptor 2 family.</text>
</comment>
<dbReference type="InterPro" id="IPR017981">
    <property type="entry name" value="GPCR_2-like_7TM"/>
</dbReference>
<feature type="region of interest" description="Disordered" evidence="11">
    <location>
        <begin position="539"/>
        <end position="562"/>
    </location>
</feature>
<keyword evidence="6" id="KW-0297">G-protein coupled receptor</keyword>
<dbReference type="EMBL" id="JAWDGP010003672">
    <property type="protein sequence ID" value="KAK3771832.1"/>
    <property type="molecule type" value="Genomic_DNA"/>
</dbReference>
<feature type="transmembrane region" description="Helical" evidence="12">
    <location>
        <begin position="279"/>
        <end position="298"/>
    </location>
</feature>
<dbReference type="Proteomes" id="UP001283361">
    <property type="component" value="Unassembled WGS sequence"/>
</dbReference>
<evidence type="ECO:0000256" key="8">
    <source>
        <dbReference type="ARBA" id="ARBA00023170"/>
    </source>
</evidence>
<keyword evidence="9" id="KW-0325">Glycoprotein</keyword>
<dbReference type="SMART" id="SM00008">
    <property type="entry name" value="HormR"/>
    <property type="match status" value="1"/>
</dbReference>
<dbReference type="PANTHER" id="PTHR45620:SF1">
    <property type="entry name" value="G-PROTEIN COUPLED RECEPTORS FAMILY 2 PROFILE 2 DOMAIN-CONTAINING PROTEIN"/>
    <property type="match status" value="1"/>
</dbReference>
<dbReference type="PROSITE" id="PS00650">
    <property type="entry name" value="G_PROTEIN_RECEP_F2_2"/>
    <property type="match status" value="1"/>
</dbReference>
<proteinExistence type="inferred from homology"/>
<comment type="caution">
    <text evidence="15">The sequence shown here is derived from an EMBL/GenBank/DDBJ whole genome shotgun (WGS) entry which is preliminary data.</text>
</comment>